<dbReference type="SUPFAM" id="SSF52540">
    <property type="entry name" value="P-loop containing nucleoside triphosphate hydrolases"/>
    <property type="match status" value="2"/>
</dbReference>
<keyword evidence="2" id="KW-0227">DNA damage</keyword>
<dbReference type="Pfam" id="PF17191">
    <property type="entry name" value="RecG_wedge"/>
    <property type="match status" value="1"/>
</dbReference>
<evidence type="ECO:0000256" key="6">
    <source>
        <dbReference type="ARBA" id="ARBA00023125"/>
    </source>
</evidence>
<evidence type="ECO:0000259" key="9">
    <source>
        <dbReference type="PROSITE" id="PS51192"/>
    </source>
</evidence>
<dbReference type="AlphaFoldDB" id="A0A1F7V5H1"/>
<dbReference type="GO" id="GO:0006281">
    <property type="term" value="P:DNA repair"/>
    <property type="evidence" value="ECO:0007669"/>
    <property type="project" value="UniProtKB-KW"/>
</dbReference>
<feature type="domain" description="Helicase C-terminal" evidence="10">
    <location>
        <begin position="487"/>
        <end position="633"/>
    </location>
</feature>
<dbReference type="Pfam" id="PF19833">
    <property type="entry name" value="RecG_dom3_C"/>
    <property type="match status" value="1"/>
</dbReference>
<dbReference type="Gene3D" id="3.40.50.300">
    <property type="entry name" value="P-loop containing nucleotide triphosphate hydrolases"/>
    <property type="match status" value="2"/>
</dbReference>
<dbReference type="InterPro" id="IPR045562">
    <property type="entry name" value="RecG_dom3_C"/>
</dbReference>
<evidence type="ECO:0000313" key="11">
    <source>
        <dbReference type="EMBL" id="OGL85713.1"/>
    </source>
</evidence>
<comment type="caution">
    <text evidence="11">The sequence shown here is derived from an EMBL/GenBank/DDBJ whole genome shotgun (WGS) entry which is preliminary data.</text>
</comment>
<evidence type="ECO:0000256" key="4">
    <source>
        <dbReference type="ARBA" id="ARBA00022806"/>
    </source>
</evidence>
<evidence type="ECO:0000256" key="1">
    <source>
        <dbReference type="ARBA" id="ARBA00022741"/>
    </source>
</evidence>
<dbReference type="EMBL" id="MGEM01000002">
    <property type="protein sequence ID" value="OGL85713.1"/>
    <property type="molecule type" value="Genomic_DNA"/>
</dbReference>
<proteinExistence type="predicted"/>
<dbReference type="GO" id="GO:0003677">
    <property type="term" value="F:DNA binding"/>
    <property type="evidence" value="ECO:0007669"/>
    <property type="project" value="UniProtKB-KW"/>
</dbReference>
<dbReference type="GO" id="GO:0003678">
    <property type="term" value="F:DNA helicase activity"/>
    <property type="evidence" value="ECO:0007669"/>
    <property type="project" value="TreeGrafter"/>
</dbReference>
<dbReference type="InterPro" id="IPR047112">
    <property type="entry name" value="RecG/Mfd"/>
</dbReference>
<gene>
    <name evidence="11" type="ORF">A3B36_02435</name>
</gene>
<dbReference type="InterPro" id="IPR001650">
    <property type="entry name" value="Helicase_C-like"/>
</dbReference>
<dbReference type="InterPro" id="IPR027417">
    <property type="entry name" value="P-loop_NTPase"/>
</dbReference>
<feature type="domain" description="Helicase ATP-binding" evidence="9">
    <location>
        <begin position="277"/>
        <end position="454"/>
    </location>
</feature>
<evidence type="ECO:0000256" key="2">
    <source>
        <dbReference type="ARBA" id="ARBA00022763"/>
    </source>
</evidence>
<dbReference type="Pfam" id="PF00271">
    <property type="entry name" value="Helicase_C"/>
    <property type="match status" value="1"/>
</dbReference>
<dbReference type="NCBIfam" id="NF008165">
    <property type="entry name" value="PRK10917.1-3"/>
    <property type="match status" value="1"/>
</dbReference>
<dbReference type="PROSITE" id="PS51192">
    <property type="entry name" value="HELICASE_ATP_BIND_1"/>
    <property type="match status" value="1"/>
</dbReference>
<accession>A0A1F7V5H1</accession>
<dbReference type="InterPro" id="IPR012340">
    <property type="entry name" value="NA-bd_OB-fold"/>
</dbReference>
<dbReference type="InterPro" id="IPR033454">
    <property type="entry name" value="RecG_wedge"/>
</dbReference>
<keyword evidence="3" id="KW-0378">Hydrolase</keyword>
<evidence type="ECO:0000256" key="7">
    <source>
        <dbReference type="ARBA" id="ARBA00023204"/>
    </source>
</evidence>
<name>A0A1F7V5H1_9BACT</name>
<dbReference type="NCBIfam" id="NF008168">
    <property type="entry name" value="PRK10917.2-2"/>
    <property type="match status" value="1"/>
</dbReference>
<dbReference type="PROSITE" id="PS51194">
    <property type="entry name" value="HELICASE_CTER"/>
    <property type="match status" value="1"/>
</dbReference>
<dbReference type="GO" id="GO:0005524">
    <property type="term" value="F:ATP binding"/>
    <property type="evidence" value="ECO:0007669"/>
    <property type="project" value="UniProtKB-KW"/>
</dbReference>
<dbReference type="InterPro" id="IPR011545">
    <property type="entry name" value="DEAD/DEAH_box_helicase_dom"/>
</dbReference>
<sequence>MRLSLSDPISALGPIALRYARALTTAGISSIRDLLFYYPYRYEDWSHVTPVAALVPGTEATVQGAITSLNPVRVPWRRQPNIEALLTDAHGGTVRVRWFNSPFLVKSLPVGTRLLLAGKVERVKGVLQFIHPQWEKAAAGAVAQKKTRLVPVYHLCGKLTQKTVRYLAETALTRLSSVPDYLPPWLVTDARLRRLDAALRAIHLPADWATLREAEKRLKFDELFFLQLRGARARQEISQLRSLPLAFDRRAVKAFVESLPFSLTQAQRKAAWEIIQDTGKATPMNRLLEGDVGSGKTAVAAIASFHAAQRGCQVAYLAPTSILAVQHFETFCKLFQGTHITIALLTQGDTRIRNQESGIRNNESEKIAKKGLYALIAAGEIDIVIGTHALLSETVTIPNLTLVIVDEQHRFGVRQRHHLLKQDSTVPHLLSMTATPIPRSLALVAYGDLDLSILDEMPKGRAAITTAIVGPSQRAAAYALIHEELEKGRQAFIVCPLIDPSDTLGVKSVREETERLKREHFPQSSLAMLHGRMNAQKKDDVMREFSEGRIQVLVATPVVEVGIDVANATVMLIEGAERFGLAQLHQLRGRVGRSTYPSHCLLATDTESEAAIARLHAVVSSHNGFALAEQDLALRGPGEVYGTAQAGFLDSLKIAKLTDAIILKQSKEAVARLMAHDPTLERYPALRARLAQFEQSVHLE</sequence>
<organism evidence="11 12">
    <name type="scientific">Candidatus Uhrbacteria bacterium RIFCSPLOWO2_01_FULL_55_36</name>
    <dbReference type="NCBI Taxonomy" id="1802404"/>
    <lineage>
        <taxon>Bacteria</taxon>
        <taxon>Candidatus Uhriibacteriota</taxon>
    </lineage>
</organism>
<protein>
    <recommendedName>
        <fullName evidence="8">Probable DNA 3'-5' helicase RecG</fullName>
    </recommendedName>
</protein>
<dbReference type="SUPFAM" id="SSF50249">
    <property type="entry name" value="Nucleic acid-binding proteins"/>
    <property type="match status" value="1"/>
</dbReference>
<keyword evidence="5" id="KW-0067">ATP-binding</keyword>
<reference evidence="11 12" key="1">
    <citation type="journal article" date="2016" name="Nat. Commun.">
        <title>Thousands of microbial genomes shed light on interconnected biogeochemical processes in an aquifer system.</title>
        <authorList>
            <person name="Anantharaman K."/>
            <person name="Brown C.T."/>
            <person name="Hug L.A."/>
            <person name="Sharon I."/>
            <person name="Castelle C.J."/>
            <person name="Probst A.J."/>
            <person name="Thomas B.C."/>
            <person name="Singh A."/>
            <person name="Wilkins M.J."/>
            <person name="Karaoz U."/>
            <person name="Brodie E.L."/>
            <person name="Williams K.H."/>
            <person name="Hubbard S.S."/>
            <person name="Banfield J.F."/>
        </authorList>
    </citation>
    <scope>NUCLEOTIDE SEQUENCE [LARGE SCALE GENOMIC DNA]</scope>
</reference>
<keyword evidence="7" id="KW-0234">DNA repair</keyword>
<keyword evidence="6" id="KW-0238">DNA-binding</keyword>
<evidence type="ECO:0000256" key="8">
    <source>
        <dbReference type="ARBA" id="ARBA00049819"/>
    </source>
</evidence>
<dbReference type="SMART" id="SM00490">
    <property type="entry name" value="HELICc"/>
    <property type="match status" value="1"/>
</dbReference>
<dbReference type="InterPro" id="IPR014001">
    <property type="entry name" value="Helicase_ATP-bd"/>
</dbReference>
<dbReference type="GO" id="GO:0016787">
    <property type="term" value="F:hydrolase activity"/>
    <property type="evidence" value="ECO:0007669"/>
    <property type="project" value="UniProtKB-KW"/>
</dbReference>
<dbReference type="PANTHER" id="PTHR47964:SF1">
    <property type="entry name" value="ATP-DEPENDENT DNA HELICASE HOMOLOG RECG, CHLOROPLASTIC"/>
    <property type="match status" value="1"/>
</dbReference>
<dbReference type="Proteomes" id="UP000177704">
    <property type="component" value="Unassembled WGS sequence"/>
</dbReference>
<keyword evidence="4 11" id="KW-0347">Helicase</keyword>
<evidence type="ECO:0000259" key="10">
    <source>
        <dbReference type="PROSITE" id="PS51194"/>
    </source>
</evidence>
<dbReference type="CDD" id="cd04488">
    <property type="entry name" value="RecG_wedge_OBF"/>
    <property type="match status" value="1"/>
</dbReference>
<dbReference type="Gene3D" id="2.40.50.140">
    <property type="entry name" value="Nucleic acid-binding proteins"/>
    <property type="match status" value="1"/>
</dbReference>
<evidence type="ECO:0000256" key="5">
    <source>
        <dbReference type="ARBA" id="ARBA00022840"/>
    </source>
</evidence>
<evidence type="ECO:0000256" key="3">
    <source>
        <dbReference type="ARBA" id="ARBA00022801"/>
    </source>
</evidence>
<dbReference type="PANTHER" id="PTHR47964">
    <property type="entry name" value="ATP-DEPENDENT DNA HELICASE HOMOLOG RECG, CHLOROPLASTIC"/>
    <property type="match status" value="1"/>
</dbReference>
<dbReference type="SMART" id="SM00487">
    <property type="entry name" value="DEXDc"/>
    <property type="match status" value="1"/>
</dbReference>
<keyword evidence="1" id="KW-0547">Nucleotide-binding</keyword>
<evidence type="ECO:0000313" key="12">
    <source>
        <dbReference type="Proteomes" id="UP000177704"/>
    </source>
</evidence>
<dbReference type="Pfam" id="PF00270">
    <property type="entry name" value="DEAD"/>
    <property type="match status" value="1"/>
</dbReference>